<name>A0ABW6V973_MICFU</name>
<dbReference type="RefSeq" id="WP_066941485.1">
    <property type="nucleotide sequence ID" value="NZ_BBYK01000047.1"/>
</dbReference>
<dbReference type="InterPro" id="IPR036736">
    <property type="entry name" value="ACP-like_sf"/>
</dbReference>
<dbReference type="PROSITE" id="PS00012">
    <property type="entry name" value="PHOSPHOPANTETHEINE"/>
    <property type="match status" value="1"/>
</dbReference>
<keyword evidence="5" id="KW-1185">Reference proteome</keyword>
<gene>
    <name evidence="4" type="ORF">ACFY05_22920</name>
</gene>
<evidence type="ECO:0000259" key="3">
    <source>
        <dbReference type="PROSITE" id="PS50075"/>
    </source>
</evidence>
<comment type="caution">
    <text evidence="4">The sequence shown here is derived from an EMBL/GenBank/DDBJ whole genome shotgun (WGS) entry which is preliminary data.</text>
</comment>
<proteinExistence type="predicted"/>
<protein>
    <submittedName>
        <fullName evidence="4">Acyl carrier protein</fullName>
    </submittedName>
</protein>
<dbReference type="EMBL" id="JBIAXI010000014">
    <property type="protein sequence ID" value="MFF4775710.1"/>
    <property type="molecule type" value="Genomic_DNA"/>
</dbReference>
<sequence>MSQFTLQDLRRVMREAAGEDAGVDLDGDILDTSFADLQYDSLAVLEITVRVERELGVKLGDDAVESATPRDFLALVDARLAEAA</sequence>
<keyword evidence="2" id="KW-0597">Phosphoprotein</keyword>
<accession>A0ABW6V973</accession>
<evidence type="ECO:0000313" key="4">
    <source>
        <dbReference type="EMBL" id="MFF4775710.1"/>
    </source>
</evidence>
<reference evidence="4 5" key="1">
    <citation type="submission" date="2024-10" db="EMBL/GenBank/DDBJ databases">
        <title>The Natural Products Discovery Center: Release of the First 8490 Sequenced Strains for Exploring Actinobacteria Biosynthetic Diversity.</title>
        <authorList>
            <person name="Kalkreuter E."/>
            <person name="Kautsar S.A."/>
            <person name="Yang D."/>
            <person name="Bader C.D."/>
            <person name="Teijaro C.N."/>
            <person name="Fluegel L."/>
            <person name="Davis C.M."/>
            <person name="Simpson J.R."/>
            <person name="Lauterbach L."/>
            <person name="Steele A.D."/>
            <person name="Gui C."/>
            <person name="Meng S."/>
            <person name="Li G."/>
            <person name="Viehrig K."/>
            <person name="Ye F."/>
            <person name="Su P."/>
            <person name="Kiefer A.F."/>
            <person name="Nichols A."/>
            <person name="Cepeda A.J."/>
            <person name="Yan W."/>
            <person name="Fan B."/>
            <person name="Jiang Y."/>
            <person name="Adhikari A."/>
            <person name="Zheng C.-J."/>
            <person name="Schuster L."/>
            <person name="Cowan T.M."/>
            <person name="Smanski M.J."/>
            <person name="Chevrette M.G."/>
            <person name="De Carvalho L.P.S."/>
            <person name="Shen B."/>
        </authorList>
    </citation>
    <scope>NUCLEOTIDE SEQUENCE [LARGE SCALE GENOMIC DNA]</scope>
    <source>
        <strain evidence="4 5">NPDC001281</strain>
    </source>
</reference>
<evidence type="ECO:0000256" key="2">
    <source>
        <dbReference type="ARBA" id="ARBA00022553"/>
    </source>
</evidence>
<dbReference type="InterPro" id="IPR009081">
    <property type="entry name" value="PP-bd_ACP"/>
</dbReference>
<dbReference type="PROSITE" id="PS50075">
    <property type="entry name" value="CARRIER"/>
    <property type="match status" value="1"/>
</dbReference>
<dbReference type="SUPFAM" id="SSF47336">
    <property type="entry name" value="ACP-like"/>
    <property type="match status" value="1"/>
</dbReference>
<evidence type="ECO:0000313" key="5">
    <source>
        <dbReference type="Proteomes" id="UP001602119"/>
    </source>
</evidence>
<organism evidence="4 5">
    <name type="scientific">Microtetraspora fusca</name>
    <dbReference type="NCBI Taxonomy" id="1997"/>
    <lineage>
        <taxon>Bacteria</taxon>
        <taxon>Bacillati</taxon>
        <taxon>Actinomycetota</taxon>
        <taxon>Actinomycetes</taxon>
        <taxon>Streptosporangiales</taxon>
        <taxon>Streptosporangiaceae</taxon>
        <taxon>Microtetraspora</taxon>
    </lineage>
</organism>
<keyword evidence="1" id="KW-0596">Phosphopantetheine</keyword>
<dbReference type="Pfam" id="PF00550">
    <property type="entry name" value="PP-binding"/>
    <property type="match status" value="1"/>
</dbReference>
<dbReference type="InterPro" id="IPR006162">
    <property type="entry name" value="Ppantetheine_attach_site"/>
</dbReference>
<evidence type="ECO:0000256" key="1">
    <source>
        <dbReference type="ARBA" id="ARBA00022450"/>
    </source>
</evidence>
<dbReference type="Proteomes" id="UP001602119">
    <property type="component" value="Unassembled WGS sequence"/>
</dbReference>
<dbReference type="Gene3D" id="1.10.1200.10">
    <property type="entry name" value="ACP-like"/>
    <property type="match status" value="1"/>
</dbReference>
<feature type="domain" description="Carrier" evidence="3">
    <location>
        <begin position="3"/>
        <end position="84"/>
    </location>
</feature>